<organism evidence="3 4">
    <name type="scientific">Methanimicrococcus hongohii</name>
    <dbReference type="NCBI Taxonomy" id="3028295"/>
    <lineage>
        <taxon>Archaea</taxon>
        <taxon>Methanobacteriati</taxon>
        <taxon>Methanobacteriota</taxon>
        <taxon>Stenosarchaea group</taxon>
        <taxon>Methanomicrobia</taxon>
        <taxon>Methanosarcinales</taxon>
        <taxon>Methanosarcinaceae</taxon>
        <taxon>Methanimicrococcus</taxon>
    </lineage>
</organism>
<feature type="transmembrane region" description="Helical" evidence="1">
    <location>
        <begin position="159"/>
        <end position="190"/>
    </location>
</feature>
<feature type="transmembrane region" description="Helical" evidence="1">
    <location>
        <begin position="102"/>
        <end position="124"/>
    </location>
</feature>
<accession>A0AA96V9M8</accession>
<dbReference type="AlphaFoldDB" id="A0AA96V9M8"/>
<dbReference type="Proteomes" id="UP001302978">
    <property type="component" value="Chromosome"/>
</dbReference>
<feature type="transmembrane region" description="Helical" evidence="1">
    <location>
        <begin position="211"/>
        <end position="234"/>
    </location>
</feature>
<feature type="transmembrane region" description="Helical" evidence="1">
    <location>
        <begin position="246"/>
        <end position="267"/>
    </location>
</feature>
<protein>
    <recommendedName>
        <fullName evidence="2">DUF7847 domain-containing protein</fullName>
    </recommendedName>
</protein>
<evidence type="ECO:0000313" key="3">
    <source>
        <dbReference type="EMBL" id="WNY23027.1"/>
    </source>
</evidence>
<dbReference type="GeneID" id="85194784"/>
<keyword evidence="1" id="KW-1133">Transmembrane helix</keyword>
<keyword evidence="4" id="KW-1185">Reference proteome</keyword>
<evidence type="ECO:0000256" key="1">
    <source>
        <dbReference type="SAM" id="Phobius"/>
    </source>
</evidence>
<keyword evidence="1" id="KW-0812">Transmembrane</keyword>
<feature type="domain" description="DUF7847" evidence="2">
    <location>
        <begin position="9"/>
        <end position="255"/>
    </location>
</feature>
<evidence type="ECO:0000313" key="4">
    <source>
        <dbReference type="Proteomes" id="UP001302978"/>
    </source>
</evidence>
<feature type="transmembrane region" description="Helical" evidence="1">
    <location>
        <begin position="21"/>
        <end position="44"/>
    </location>
</feature>
<sequence>MAENAFITIVNGLRILKKHPVLFVPSVIYYFATIVLGVSFILLLLDFEKFGFGTLLYVLIGFLVLIFFIYSFVNAGSIGMAKEAVESGSTNFKYLFSYGKKYSFRLMAATIFIMLIRSVSAIFWKPVLNKFGGLEYDADYVIDALNNDPSLLLPMFETLAVPVLIAVFASAIYLILVSFMFFFVSYIIVIDDLSVFKSYRKSFKLLRTRPIRIISFIFLITVIQSLTTFISILFTAALNYFGFPSFIGLAVHLILLIFTAAALNIWVTRFYIILTKKETAAIC</sequence>
<name>A0AA96V9M8_9EURY</name>
<evidence type="ECO:0000259" key="2">
    <source>
        <dbReference type="Pfam" id="PF25231"/>
    </source>
</evidence>
<feature type="transmembrane region" description="Helical" evidence="1">
    <location>
        <begin position="50"/>
        <end position="73"/>
    </location>
</feature>
<keyword evidence="1" id="KW-0472">Membrane</keyword>
<proteinExistence type="predicted"/>
<reference evidence="3 4" key="1">
    <citation type="submission" date="2023-07" db="EMBL/GenBank/DDBJ databases">
        <title>Closed genoem sequence of Methanomicrococcus sp. Hf6.</title>
        <authorList>
            <person name="Poehlein A."/>
            <person name="Protasov E."/>
            <person name="Platt K."/>
            <person name="Reeh H."/>
            <person name="Daniel R."/>
            <person name="Brune A."/>
        </authorList>
    </citation>
    <scope>NUCLEOTIDE SEQUENCE [LARGE SCALE GENOMIC DNA]</scope>
    <source>
        <strain evidence="3 4">Hf6</strain>
    </source>
</reference>
<gene>
    <name evidence="3" type="ORF">MmiHf6_03230</name>
</gene>
<dbReference type="RefSeq" id="WP_316558014.1">
    <property type="nucleotide sequence ID" value="NZ_CP131059.1"/>
</dbReference>
<dbReference type="Pfam" id="PF25231">
    <property type="entry name" value="DUF7847"/>
    <property type="match status" value="1"/>
</dbReference>
<dbReference type="EMBL" id="CP131059">
    <property type="protein sequence ID" value="WNY23027.1"/>
    <property type="molecule type" value="Genomic_DNA"/>
</dbReference>
<dbReference type="InterPro" id="IPR057169">
    <property type="entry name" value="DUF7847"/>
</dbReference>
<dbReference type="KEGG" id="mehf:MmiHf6_03230"/>